<dbReference type="OrthoDB" id="9777817at2"/>
<dbReference type="SUPFAM" id="SSF81296">
    <property type="entry name" value="E set domains"/>
    <property type="match status" value="1"/>
</dbReference>
<dbReference type="GO" id="GO:0030288">
    <property type="term" value="C:outer membrane-bounded periplasmic space"/>
    <property type="evidence" value="ECO:0007669"/>
    <property type="project" value="TreeGrafter"/>
</dbReference>
<comment type="subcellular location">
    <subcellularLocation>
        <location evidence="1">Periplasm</location>
    </subcellularLocation>
</comment>
<dbReference type="InterPro" id="IPR014718">
    <property type="entry name" value="GH-type_carb-bd"/>
</dbReference>
<proteinExistence type="inferred from homology"/>
<evidence type="ECO:0000259" key="8">
    <source>
        <dbReference type="Pfam" id="PF04349"/>
    </source>
</evidence>
<dbReference type="InterPro" id="IPR007444">
    <property type="entry name" value="Glucan_biosyn_MdoG_C"/>
</dbReference>
<dbReference type="PROSITE" id="PS51318">
    <property type="entry name" value="TAT"/>
    <property type="match status" value="1"/>
</dbReference>
<dbReference type="InterPro" id="IPR014438">
    <property type="entry name" value="Glucan_biosyn_MdoG/MdoD"/>
</dbReference>
<dbReference type="PANTHER" id="PTHR30504:SF4">
    <property type="entry name" value="GLUCANS BIOSYNTHESIS PROTEIN G"/>
    <property type="match status" value="1"/>
</dbReference>
<dbReference type="InterPro" id="IPR013783">
    <property type="entry name" value="Ig-like_fold"/>
</dbReference>
<dbReference type="Proteomes" id="UP000009881">
    <property type="component" value="Unassembled WGS sequence"/>
</dbReference>
<dbReference type="PIRSF" id="PIRSF006281">
    <property type="entry name" value="MdoG"/>
    <property type="match status" value="1"/>
</dbReference>
<reference evidence="9 10" key="1">
    <citation type="journal article" date="2013" name="Genome Announc.">
        <title>Draft Genome Sequence of an Alphaproteobacterium, Caenispirillum salinarum AK4(T), Isolated from a Solar Saltern.</title>
        <authorList>
            <person name="Khatri I."/>
            <person name="Singh A."/>
            <person name="Korpole S."/>
            <person name="Pinnaka A.K."/>
            <person name="Subramanian S."/>
        </authorList>
    </citation>
    <scope>NUCLEOTIDE SEQUENCE [LARGE SCALE GENOMIC DNA]</scope>
    <source>
        <strain evidence="9 10">AK4</strain>
    </source>
</reference>
<dbReference type="EMBL" id="ANHY01000008">
    <property type="protein sequence ID" value="EKV30422.1"/>
    <property type="molecule type" value="Genomic_DNA"/>
</dbReference>
<evidence type="ECO:0000256" key="4">
    <source>
        <dbReference type="ARBA" id="ARBA00015376"/>
    </source>
</evidence>
<name>K9GYQ5_9PROT</name>
<dbReference type="InterPro" id="IPR006311">
    <property type="entry name" value="TAT_signal"/>
</dbReference>
<dbReference type="Gene3D" id="2.70.98.10">
    <property type="match status" value="1"/>
</dbReference>
<dbReference type="RefSeq" id="WP_009540489.1">
    <property type="nucleotide sequence ID" value="NZ_ANHY01000008.1"/>
</dbReference>
<evidence type="ECO:0000256" key="6">
    <source>
        <dbReference type="ARBA" id="ARBA00022764"/>
    </source>
</evidence>
<evidence type="ECO:0000313" key="9">
    <source>
        <dbReference type="EMBL" id="EKV30422.1"/>
    </source>
</evidence>
<organism evidence="9 10">
    <name type="scientific">Caenispirillum salinarum AK4</name>
    <dbReference type="NCBI Taxonomy" id="1238182"/>
    <lineage>
        <taxon>Bacteria</taxon>
        <taxon>Pseudomonadati</taxon>
        <taxon>Pseudomonadota</taxon>
        <taxon>Alphaproteobacteria</taxon>
        <taxon>Rhodospirillales</taxon>
        <taxon>Novispirillaceae</taxon>
        <taxon>Caenispirillum</taxon>
    </lineage>
</organism>
<dbReference type="PATRIC" id="fig|1238182.3.peg.2043"/>
<dbReference type="InterPro" id="IPR011013">
    <property type="entry name" value="Gal_mutarotase_sf_dom"/>
</dbReference>
<evidence type="ECO:0000256" key="7">
    <source>
        <dbReference type="SAM" id="SignalP"/>
    </source>
</evidence>
<dbReference type="Gene3D" id="2.60.40.10">
    <property type="entry name" value="Immunoglobulins"/>
    <property type="match status" value="1"/>
</dbReference>
<evidence type="ECO:0000256" key="1">
    <source>
        <dbReference type="ARBA" id="ARBA00004418"/>
    </source>
</evidence>
<dbReference type="eggNOG" id="COG3131">
    <property type="taxonomic scope" value="Bacteria"/>
</dbReference>
<comment type="similarity">
    <text evidence="3">Belongs to the OpgD/OpgG family.</text>
</comment>
<dbReference type="GO" id="GO:0003824">
    <property type="term" value="F:catalytic activity"/>
    <property type="evidence" value="ECO:0007669"/>
    <property type="project" value="InterPro"/>
</dbReference>
<gene>
    <name evidence="9" type="ORF">C882_4381</name>
</gene>
<keyword evidence="10" id="KW-1185">Reference proteome</keyword>
<sequence length="539" mass="59112">MTTYIPRLLGGISRRALLSGLAATALAPSALAAATPAPRMDAAAAPSAKVTPPAPPAGPFSYDWLVGEARRLAAAAHQPHDGDIPDVLADLGYDQHRDIRYRPDRALWRGASPYEVQFFHLGSYFDRPVHVYDVTAGTAEPVAYDSGAFDLGRNRFDKPLPEGLGFAGLRVHYPLNDPEVLDELLTFLGASYFRALGRGNRYGLSARGVAIDTALPEGEEFPAFTRFYVARPTERGKPLMIHALLDGPSLTGAFRFEVRPGTATTMEVTARLFLREDIKRLGLAPLTSMFEHGPGDPKDGTDYRPRVHDSQGLLMHTGSGEWVWRPLRNPSTLALSAFQDGTPKGFGLMQRVRRFDDYEDLEARYDLRPSLWVEPKGDWGKGAVTLIEIPTPDETHDNIVAFWTPEKPARAGEEVTLRYVLHWGLEGPNPPLATVRETRVGAGGVPGQRGEADSRKIVLDFVDGPLAELPPESQVTVVLEASGVETTRPVIQHNPVTGGRRVFFDLPAAGDRPAELRCRLTDADGTVLSETWSFQWSRL</sequence>
<feature type="chain" id="PRO_5003929714" description="Glucans biosynthesis protein G" evidence="7">
    <location>
        <begin position="33"/>
        <end position="539"/>
    </location>
</feature>
<dbReference type="AlphaFoldDB" id="K9GYQ5"/>
<dbReference type="SUPFAM" id="SSF74650">
    <property type="entry name" value="Galactose mutarotase-like"/>
    <property type="match status" value="1"/>
</dbReference>
<evidence type="ECO:0000256" key="2">
    <source>
        <dbReference type="ARBA" id="ARBA00005001"/>
    </source>
</evidence>
<dbReference type="InterPro" id="IPR014756">
    <property type="entry name" value="Ig_E-set"/>
</dbReference>
<evidence type="ECO:0000256" key="5">
    <source>
        <dbReference type="ARBA" id="ARBA00022729"/>
    </source>
</evidence>
<comment type="pathway">
    <text evidence="2">Glycan metabolism; osmoregulated periplasmic glucan (OPG) biosynthesis.</text>
</comment>
<evidence type="ECO:0000313" key="10">
    <source>
        <dbReference type="Proteomes" id="UP000009881"/>
    </source>
</evidence>
<dbReference type="STRING" id="1238182.C882_4381"/>
<evidence type="ECO:0000256" key="3">
    <source>
        <dbReference type="ARBA" id="ARBA00009284"/>
    </source>
</evidence>
<dbReference type="Pfam" id="PF04349">
    <property type="entry name" value="MdoG"/>
    <property type="match status" value="1"/>
</dbReference>
<accession>K9GYQ5</accession>
<dbReference type="GO" id="GO:0030246">
    <property type="term" value="F:carbohydrate binding"/>
    <property type="evidence" value="ECO:0007669"/>
    <property type="project" value="InterPro"/>
</dbReference>
<dbReference type="FunFam" id="2.70.98.10:FF:000001">
    <property type="entry name" value="Glucans biosynthesis protein G"/>
    <property type="match status" value="1"/>
</dbReference>
<comment type="caution">
    <text evidence="9">The sequence shown here is derived from an EMBL/GenBank/DDBJ whole genome shotgun (WGS) entry which is preliminary data.</text>
</comment>
<dbReference type="UniPathway" id="UPA00637"/>
<dbReference type="PANTHER" id="PTHR30504">
    <property type="entry name" value="GLUCANS BIOSYNTHESIS PROTEIN"/>
    <property type="match status" value="1"/>
</dbReference>
<protein>
    <recommendedName>
        <fullName evidence="4">Glucans biosynthesis protein G</fullName>
    </recommendedName>
</protein>
<dbReference type="GO" id="GO:0051274">
    <property type="term" value="P:beta-glucan biosynthetic process"/>
    <property type="evidence" value="ECO:0007669"/>
    <property type="project" value="TreeGrafter"/>
</dbReference>
<feature type="domain" description="Glucan biosynthesis periplasmic MdoG C-terminal" evidence="8">
    <location>
        <begin position="60"/>
        <end position="536"/>
    </location>
</feature>
<feature type="signal peptide" evidence="7">
    <location>
        <begin position="1"/>
        <end position="32"/>
    </location>
</feature>
<keyword evidence="6" id="KW-0574">Periplasm</keyword>
<keyword evidence="5 7" id="KW-0732">Signal</keyword>